<organism evidence="1">
    <name type="scientific">Lysobacter firmicutimachus</name>
    <dbReference type="NCBI Taxonomy" id="1792846"/>
    <lineage>
        <taxon>Bacteria</taxon>
        <taxon>Pseudomonadati</taxon>
        <taxon>Pseudomonadota</taxon>
        <taxon>Gammaproteobacteria</taxon>
        <taxon>Lysobacterales</taxon>
        <taxon>Lysobacteraceae</taxon>
        <taxon>Lysobacter</taxon>
    </lineage>
</organism>
<accession>A0AAU8MYT1</accession>
<proteinExistence type="predicted"/>
<sequence>MNEVGEHRGIACIGWGSLIWRQESLPLRSAWFGGGPELPVEFARQSRNKSVTLVICPGRSLVPTRWAILDVPDIQAAKNALAAREWNRALEYPKWVQDNIGYWDRTTGAKHGMEADIVTAWASAQGLAGVVWTNLPCNINGVNGSMPSEDDVLELLRTLEGKHRHLAEEYVRNAPREVDTPYRRRIAREFGWE</sequence>
<evidence type="ECO:0000313" key="1">
    <source>
        <dbReference type="EMBL" id="XCO76519.1"/>
    </source>
</evidence>
<protein>
    <submittedName>
        <fullName evidence="1">Uncharacterized protein</fullName>
    </submittedName>
</protein>
<reference evidence="1" key="1">
    <citation type="submission" date="2024-06" db="EMBL/GenBank/DDBJ databases">
        <authorList>
            <person name="Li S."/>
        </authorList>
    </citation>
    <scope>NUCLEOTIDE SEQUENCE</scope>
    <source>
        <strain evidence="1">SR10</strain>
    </source>
</reference>
<dbReference type="AlphaFoldDB" id="A0AAU8MYT1"/>
<dbReference type="RefSeq" id="WP_363799844.1">
    <property type="nucleotide sequence ID" value="NZ_CP159925.1"/>
</dbReference>
<dbReference type="EMBL" id="CP159925">
    <property type="protein sequence ID" value="XCO76519.1"/>
    <property type="molecule type" value="Genomic_DNA"/>
</dbReference>
<name>A0AAU8MYT1_9GAMM</name>
<gene>
    <name evidence="1" type="ORF">ABU614_06965</name>
</gene>